<reference evidence="2" key="1">
    <citation type="submission" date="2019-10" db="EMBL/GenBank/DDBJ databases">
        <authorList>
            <consortium name="DOE Joint Genome Institute"/>
            <person name="Kuo A."/>
            <person name="Miyauchi S."/>
            <person name="Kiss E."/>
            <person name="Drula E."/>
            <person name="Kohler A."/>
            <person name="Sanchez-Garcia M."/>
            <person name="Andreopoulos B."/>
            <person name="Barry K.W."/>
            <person name="Bonito G."/>
            <person name="Buee M."/>
            <person name="Carver A."/>
            <person name="Chen C."/>
            <person name="Cichocki N."/>
            <person name="Clum A."/>
            <person name="Culley D."/>
            <person name="Crous P.W."/>
            <person name="Fauchery L."/>
            <person name="Girlanda M."/>
            <person name="Hayes R."/>
            <person name="Keri Z."/>
            <person name="LaButti K."/>
            <person name="Lipzen A."/>
            <person name="Lombard V."/>
            <person name="Magnuson J."/>
            <person name="Maillard F."/>
            <person name="Morin E."/>
            <person name="Murat C."/>
            <person name="Nolan M."/>
            <person name="Ohm R."/>
            <person name="Pangilinan J."/>
            <person name="Pereira M."/>
            <person name="Perotto S."/>
            <person name="Peter M."/>
            <person name="Riley R."/>
            <person name="Sitrit Y."/>
            <person name="Stielow B."/>
            <person name="Szollosi G."/>
            <person name="Zifcakova L."/>
            <person name="Stursova M."/>
            <person name="Spatafora J.W."/>
            <person name="Tedersoo L."/>
            <person name="Vaario L.-M."/>
            <person name="Yamada A."/>
            <person name="Yan M."/>
            <person name="Wang P."/>
            <person name="Xu J."/>
            <person name="Bruns T."/>
            <person name="Baldrian P."/>
            <person name="Vilgalys R."/>
            <person name="Henrissat B."/>
            <person name="Grigoriev I.V."/>
            <person name="Hibbett D."/>
            <person name="Nagy L.G."/>
            <person name="Martin F.M."/>
        </authorList>
    </citation>
    <scope>NUCLEOTIDE SEQUENCE</scope>
    <source>
        <strain evidence="2">Prilba</strain>
    </source>
</reference>
<keyword evidence="3" id="KW-1185">Reference proteome</keyword>
<dbReference type="AlphaFoldDB" id="A0A9P5MXW3"/>
<dbReference type="Proteomes" id="UP000759537">
    <property type="component" value="Unassembled WGS sequence"/>
</dbReference>
<feature type="compositionally biased region" description="Polar residues" evidence="1">
    <location>
        <begin position="193"/>
        <end position="217"/>
    </location>
</feature>
<evidence type="ECO:0000313" key="3">
    <source>
        <dbReference type="Proteomes" id="UP000759537"/>
    </source>
</evidence>
<reference evidence="2" key="2">
    <citation type="journal article" date="2020" name="Nat. Commun.">
        <title>Large-scale genome sequencing of mycorrhizal fungi provides insights into the early evolution of symbiotic traits.</title>
        <authorList>
            <person name="Miyauchi S."/>
            <person name="Kiss E."/>
            <person name="Kuo A."/>
            <person name="Drula E."/>
            <person name="Kohler A."/>
            <person name="Sanchez-Garcia M."/>
            <person name="Morin E."/>
            <person name="Andreopoulos B."/>
            <person name="Barry K.W."/>
            <person name="Bonito G."/>
            <person name="Buee M."/>
            <person name="Carver A."/>
            <person name="Chen C."/>
            <person name="Cichocki N."/>
            <person name="Clum A."/>
            <person name="Culley D."/>
            <person name="Crous P.W."/>
            <person name="Fauchery L."/>
            <person name="Girlanda M."/>
            <person name="Hayes R.D."/>
            <person name="Keri Z."/>
            <person name="LaButti K."/>
            <person name="Lipzen A."/>
            <person name="Lombard V."/>
            <person name="Magnuson J."/>
            <person name="Maillard F."/>
            <person name="Murat C."/>
            <person name="Nolan M."/>
            <person name="Ohm R.A."/>
            <person name="Pangilinan J."/>
            <person name="Pereira M.F."/>
            <person name="Perotto S."/>
            <person name="Peter M."/>
            <person name="Pfister S."/>
            <person name="Riley R."/>
            <person name="Sitrit Y."/>
            <person name="Stielow J.B."/>
            <person name="Szollosi G."/>
            <person name="Zifcakova L."/>
            <person name="Stursova M."/>
            <person name="Spatafora J.W."/>
            <person name="Tedersoo L."/>
            <person name="Vaario L.M."/>
            <person name="Yamada A."/>
            <person name="Yan M."/>
            <person name="Wang P."/>
            <person name="Xu J."/>
            <person name="Bruns T."/>
            <person name="Baldrian P."/>
            <person name="Vilgalys R."/>
            <person name="Dunand C."/>
            <person name="Henrissat B."/>
            <person name="Grigoriev I.V."/>
            <person name="Hibbett D."/>
            <person name="Nagy L.G."/>
            <person name="Martin F.M."/>
        </authorList>
    </citation>
    <scope>NUCLEOTIDE SEQUENCE</scope>
    <source>
        <strain evidence="2">Prilba</strain>
    </source>
</reference>
<sequence length="473" mass="52740">MTVPLPPTTNDLDIRDKLRLLRQTRKLSQIFGELPREDIVQPHLAGCNMNMPAVEEASTDHPQQRQQHIRFSRHSLIDIPSRSFRFPLNPRSAEASIMSPSSSRVALGRGSPTRPLPVPPSHIGQLDSARFNLGRLRRARSTGSSHENARRAGPLSIVENKPARSSSLRTTNLQTRPKDRSRRRTVYNPDTGAFQTHTRTSTDIFTPTHSQRRSVSLWNRRRMTKGDPAHQQRITADQNREDDASVDTHPPLTEAQKTQSIRRGRKLAQLFGEEPPIALYKVTSPFEDEPASPTTITGERIKTYLALSSSDLSSIYSASGCSSMRFSNSNLSSASTSFPPTADPFQETETDERPATPIIQSQPSDDDPDSVPAHEPYEQPDDGATATFRRRRQQAAKLSRFFGIAYNDLTNPVAVATPGNQSEGRAVTPAEVGVKIHERGWFWNRAEGGYRRAGAQEADMNDVITLLRQMPRA</sequence>
<evidence type="ECO:0000313" key="2">
    <source>
        <dbReference type="EMBL" id="KAF8481246.1"/>
    </source>
</evidence>
<protein>
    <submittedName>
        <fullName evidence="2">Uncharacterized protein</fullName>
    </submittedName>
</protein>
<feature type="region of interest" description="Disordered" evidence="1">
    <location>
        <begin position="329"/>
        <end position="385"/>
    </location>
</feature>
<feature type="region of interest" description="Disordered" evidence="1">
    <location>
        <begin position="138"/>
        <end position="261"/>
    </location>
</feature>
<feature type="region of interest" description="Disordered" evidence="1">
    <location>
        <begin position="94"/>
        <end position="124"/>
    </location>
</feature>
<organism evidence="2 3">
    <name type="scientific">Russula ochroleuca</name>
    <dbReference type="NCBI Taxonomy" id="152965"/>
    <lineage>
        <taxon>Eukaryota</taxon>
        <taxon>Fungi</taxon>
        <taxon>Dikarya</taxon>
        <taxon>Basidiomycota</taxon>
        <taxon>Agaricomycotina</taxon>
        <taxon>Agaricomycetes</taxon>
        <taxon>Russulales</taxon>
        <taxon>Russulaceae</taxon>
        <taxon>Russula</taxon>
    </lineage>
</organism>
<accession>A0A9P5MXW3</accession>
<feature type="compositionally biased region" description="Polar residues" evidence="1">
    <location>
        <begin position="163"/>
        <end position="175"/>
    </location>
</feature>
<proteinExistence type="predicted"/>
<comment type="caution">
    <text evidence="2">The sequence shown here is derived from an EMBL/GenBank/DDBJ whole genome shotgun (WGS) entry which is preliminary data.</text>
</comment>
<feature type="compositionally biased region" description="Low complexity" evidence="1">
    <location>
        <begin position="94"/>
        <end position="103"/>
    </location>
</feature>
<name>A0A9P5MXW3_9AGAM</name>
<gene>
    <name evidence="2" type="ORF">DFH94DRAFT_447600</name>
</gene>
<evidence type="ECO:0000256" key="1">
    <source>
        <dbReference type="SAM" id="MobiDB-lite"/>
    </source>
</evidence>
<dbReference type="EMBL" id="WHVB01000007">
    <property type="protein sequence ID" value="KAF8481246.1"/>
    <property type="molecule type" value="Genomic_DNA"/>
</dbReference>
<dbReference type="OrthoDB" id="3269550at2759"/>